<dbReference type="SUPFAM" id="SSF53474">
    <property type="entry name" value="alpha/beta-Hydrolases"/>
    <property type="match status" value="1"/>
</dbReference>
<evidence type="ECO:0000313" key="3">
    <source>
        <dbReference type="EMBL" id="NMH76310.1"/>
    </source>
</evidence>
<accession>A0ABX1RB21</accession>
<keyword evidence="4" id="KW-1185">Reference proteome</keyword>
<dbReference type="Proteomes" id="UP001296706">
    <property type="component" value="Unassembled WGS sequence"/>
</dbReference>
<dbReference type="InterPro" id="IPR000073">
    <property type="entry name" value="AB_hydrolase_1"/>
</dbReference>
<evidence type="ECO:0000256" key="1">
    <source>
        <dbReference type="ARBA" id="ARBA00022801"/>
    </source>
</evidence>
<keyword evidence="1 3" id="KW-0378">Hydrolase</keyword>
<dbReference type="InterPro" id="IPR029058">
    <property type="entry name" value="AB_hydrolase_fold"/>
</dbReference>
<reference evidence="3 4" key="1">
    <citation type="submission" date="2020-04" db="EMBL/GenBank/DDBJ databases">
        <authorList>
            <person name="Klaysubun C."/>
            <person name="Duangmal K."/>
            <person name="Lipun K."/>
        </authorList>
    </citation>
    <scope>NUCLEOTIDE SEQUENCE [LARGE SCALE GENOMIC DNA]</scope>
    <source>
        <strain evidence="3 4">JCM 11839</strain>
    </source>
</reference>
<feature type="domain" description="AB hydrolase-1" evidence="2">
    <location>
        <begin position="27"/>
        <end position="149"/>
    </location>
</feature>
<protein>
    <submittedName>
        <fullName evidence="3">Alpha/beta hydrolase</fullName>
    </submittedName>
</protein>
<gene>
    <name evidence="3" type="ORF">HF577_04200</name>
</gene>
<evidence type="ECO:0000313" key="4">
    <source>
        <dbReference type="Proteomes" id="UP001296706"/>
    </source>
</evidence>
<organism evidence="3 4">
    <name type="scientific">Pseudonocardia xinjiangensis</name>
    <dbReference type="NCBI Taxonomy" id="75289"/>
    <lineage>
        <taxon>Bacteria</taxon>
        <taxon>Bacillati</taxon>
        <taxon>Actinomycetota</taxon>
        <taxon>Actinomycetes</taxon>
        <taxon>Pseudonocardiales</taxon>
        <taxon>Pseudonocardiaceae</taxon>
        <taxon>Pseudonocardia</taxon>
    </lineage>
</organism>
<dbReference type="Gene3D" id="3.40.50.1820">
    <property type="entry name" value="alpha/beta hydrolase"/>
    <property type="match status" value="1"/>
</dbReference>
<name>A0ABX1RB21_9PSEU</name>
<dbReference type="PRINTS" id="PR00111">
    <property type="entry name" value="ABHYDROLASE"/>
</dbReference>
<dbReference type="PRINTS" id="PR00412">
    <property type="entry name" value="EPOXHYDRLASE"/>
</dbReference>
<dbReference type="GO" id="GO:0016787">
    <property type="term" value="F:hydrolase activity"/>
    <property type="evidence" value="ECO:0007669"/>
    <property type="project" value="UniProtKB-KW"/>
</dbReference>
<evidence type="ECO:0000259" key="2">
    <source>
        <dbReference type="Pfam" id="PF00561"/>
    </source>
</evidence>
<dbReference type="PANTHER" id="PTHR43329">
    <property type="entry name" value="EPOXIDE HYDROLASE"/>
    <property type="match status" value="1"/>
</dbReference>
<proteinExistence type="predicted"/>
<dbReference type="EMBL" id="JAAXKY010000007">
    <property type="protein sequence ID" value="NMH76310.1"/>
    <property type="molecule type" value="Genomic_DNA"/>
</dbReference>
<comment type="caution">
    <text evidence="3">The sequence shown here is derived from an EMBL/GenBank/DDBJ whole genome shotgun (WGS) entry which is preliminary data.</text>
</comment>
<sequence length="279" mass="31179">MLDGFEDGYAEVNGIRLHYVVGGEGAPLVLLPGWPRTWWQFHKVMPILARRYRVIAVDLRGMGGSDKPDGGYDKKTMASDVHELVRSLGHDRVFIAGEDIGSMVAFSFAANHPEATTKLALWEPGHPDESFRSFPLLPTAAGPNLWWFAFNQVEGLPEKLLAGRFRLVVDWLIDYMGTPPDAIDERSRAVYAEAYDQPGAVRAANRWYQAFHDDIEDAKKYPVLGMPVLGMGGIYFPFVKALTEGRASDTRFVEFPGAGHYLSEERPEDLARELTAFFG</sequence>
<dbReference type="Pfam" id="PF00561">
    <property type="entry name" value="Abhydrolase_1"/>
    <property type="match status" value="1"/>
</dbReference>
<dbReference type="InterPro" id="IPR000639">
    <property type="entry name" value="Epox_hydrolase-like"/>
</dbReference>